<evidence type="ECO:0000313" key="2">
    <source>
        <dbReference type="WBParaSite" id="SVE_0845800.1"/>
    </source>
</evidence>
<reference evidence="1" key="1">
    <citation type="submission" date="2014-07" db="EMBL/GenBank/DDBJ databases">
        <authorList>
            <person name="Martin A.A"/>
            <person name="De Silva N."/>
        </authorList>
    </citation>
    <scope>NUCLEOTIDE SEQUENCE</scope>
</reference>
<dbReference type="Proteomes" id="UP000035680">
    <property type="component" value="Unassembled WGS sequence"/>
</dbReference>
<accession>A0A0K0FHU3</accession>
<sequence length="241" mass="28111">MSNSNSILISKKANGMIEGSADKNDGKSSNSSSIYFYTISSNYDSSDEESVNHLLPVENLSLNQIINSRNINNKRCLVFELLHRIKAPDDIRSLYIYNKPGNFDPRTDRIKPMIDKITCISPYAIKKINEFLNFSSIVEATNLTTRIRAYEEYYKSRGEKETELYHKFSEITYGMEYADFLEIFPVLRGMNNDPDLHLFMVSYHLHNPKNTIKLENPTIYDVWKLIIEYQKIKETYKIVYP</sequence>
<organism evidence="1 2">
    <name type="scientific">Strongyloides venezuelensis</name>
    <name type="common">Threadworm</name>
    <dbReference type="NCBI Taxonomy" id="75913"/>
    <lineage>
        <taxon>Eukaryota</taxon>
        <taxon>Metazoa</taxon>
        <taxon>Ecdysozoa</taxon>
        <taxon>Nematoda</taxon>
        <taxon>Chromadorea</taxon>
        <taxon>Rhabditida</taxon>
        <taxon>Tylenchina</taxon>
        <taxon>Panagrolaimomorpha</taxon>
        <taxon>Strongyloidoidea</taxon>
        <taxon>Strongyloididae</taxon>
        <taxon>Strongyloides</taxon>
    </lineage>
</organism>
<proteinExistence type="predicted"/>
<protein>
    <submittedName>
        <fullName evidence="2">Uncharacterized protein</fullName>
    </submittedName>
</protein>
<dbReference type="WBParaSite" id="SVE_0845800.1">
    <property type="protein sequence ID" value="SVE_0845800.1"/>
    <property type="gene ID" value="SVE_0845800"/>
</dbReference>
<reference evidence="2" key="2">
    <citation type="submission" date="2015-08" db="UniProtKB">
        <authorList>
            <consortium name="WormBaseParasite"/>
        </authorList>
    </citation>
    <scope>IDENTIFICATION</scope>
</reference>
<keyword evidence="1" id="KW-1185">Reference proteome</keyword>
<evidence type="ECO:0000313" key="1">
    <source>
        <dbReference type="Proteomes" id="UP000035680"/>
    </source>
</evidence>
<dbReference type="AlphaFoldDB" id="A0A0K0FHU3"/>
<name>A0A0K0FHU3_STRVS</name>